<dbReference type="RefSeq" id="WP_089864384.1">
    <property type="nucleotide sequence ID" value="NZ_FOTC01000001.1"/>
</dbReference>
<feature type="transmembrane region" description="Helical" evidence="1">
    <location>
        <begin position="321"/>
        <end position="343"/>
    </location>
</feature>
<feature type="transmembrane region" description="Helical" evidence="1">
    <location>
        <begin position="118"/>
        <end position="136"/>
    </location>
</feature>
<dbReference type="EMBL" id="FOTC01000001">
    <property type="protein sequence ID" value="SFK60020.1"/>
    <property type="molecule type" value="Genomic_DNA"/>
</dbReference>
<keyword evidence="3" id="KW-1185">Reference proteome</keyword>
<protein>
    <submittedName>
        <fullName evidence="2">TIGR00341 family protein</fullName>
    </submittedName>
</protein>
<proteinExistence type="predicted"/>
<keyword evidence="1" id="KW-0472">Membrane</keyword>
<organism evidence="2 3">
    <name type="scientific">Halogranum rubrum</name>
    <dbReference type="NCBI Taxonomy" id="553466"/>
    <lineage>
        <taxon>Archaea</taxon>
        <taxon>Methanobacteriati</taxon>
        <taxon>Methanobacteriota</taxon>
        <taxon>Stenosarchaea group</taxon>
        <taxon>Halobacteria</taxon>
        <taxon>Halobacteriales</taxon>
        <taxon>Haloferacaceae</taxon>
    </lineage>
</organism>
<dbReference type="AlphaFoldDB" id="A0A1I4AUX2"/>
<gene>
    <name evidence="2" type="ORF">SAMN04487950_0112</name>
</gene>
<reference evidence="3" key="1">
    <citation type="submission" date="2016-10" db="EMBL/GenBank/DDBJ databases">
        <authorList>
            <person name="Varghese N."/>
            <person name="Submissions S."/>
        </authorList>
    </citation>
    <scope>NUCLEOTIDE SEQUENCE [LARGE SCALE GENOMIC DNA]</scope>
    <source>
        <strain evidence="3">CGMCC 1.7738</strain>
    </source>
</reference>
<dbReference type="Proteomes" id="UP000199607">
    <property type="component" value="Unassembled WGS sequence"/>
</dbReference>
<dbReference type="NCBIfam" id="TIGR00341">
    <property type="entry name" value="TIGR00341 family protein"/>
    <property type="match status" value="1"/>
</dbReference>
<feature type="transmembrane region" description="Helical" evidence="1">
    <location>
        <begin position="176"/>
        <end position="198"/>
    </location>
</feature>
<feature type="transmembrane region" description="Helical" evidence="1">
    <location>
        <begin position="246"/>
        <end position="269"/>
    </location>
</feature>
<evidence type="ECO:0000256" key="1">
    <source>
        <dbReference type="SAM" id="Phobius"/>
    </source>
</evidence>
<feature type="transmembrane region" description="Helical" evidence="1">
    <location>
        <begin position="142"/>
        <end position="164"/>
    </location>
</feature>
<dbReference type="PANTHER" id="PTHR20992:SF9">
    <property type="entry name" value="AT15442P-RELATED"/>
    <property type="match status" value="1"/>
</dbReference>
<accession>A0A1I4AUX2</accession>
<name>A0A1I4AUX2_9EURY</name>
<feature type="transmembrane region" description="Helical" evidence="1">
    <location>
        <begin position="275"/>
        <end position="300"/>
    </location>
</feature>
<dbReference type="PANTHER" id="PTHR20992">
    <property type="entry name" value="AT15442P-RELATED"/>
    <property type="match status" value="1"/>
</dbReference>
<keyword evidence="1" id="KW-0812">Transmembrane</keyword>
<evidence type="ECO:0000313" key="3">
    <source>
        <dbReference type="Proteomes" id="UP000199607"/>
    </source>
</evidence>
<dbReference type="Pfam" id="PF04087">
    <property type="entry name" value="DUF389"/>
    <property type="match status" value="1"/>
</dbReference>
<evidence type="ECO:0000313" key="2">
    <source>
        <dbReference type="EMBL" id="SFK60020.1"/>
    </source>
</evidence>
<sequence>MRLVEVMIPAGKRETVLRVLDDEGIDYALTEEVSGREYTAVVSFPLPVSAVEPVLEQLREAGIERDAYTVVIDAETVISEKFDRLVERYEETEEGNGDRIAREELVARAEDLAPERSTFMIMTAVSAIVATAGLLLDSPAVVVGSMVIAPLIGPAMATSVGSVLDEKDLFVRGVRLQVIGGVLAVVAAAIFASLLKFSGAIPLNAGEVFAIGEVRERLAPDVLSLAVALGAGVAGALSLSSGVSAALVGVMIAAALVPPTAVVGIGLAWGEPSTVIGAAVLVLVNFLSVNLAALAVLSYQGYRPFHWFQQDEATESTGRRIAVLGVILLLLSGFLGGITFVTLQSSQFEDETSTAVEDIAAENNVELLSMSVVYGDFPIRQPQRVTLTIGYPPSTTPPSLEGTFEQEINRLYEPPFGLRSDHHIEVDIRYIAAE</sequence>
<keyword evidence="1" id="KW-1133">Transmembrane helix</keyword>
<dbReference type="STRING" id="553466.SAMN04487950_0112"/>
<feature type="transmembrane region" description="Helical" evidence="1">
    <location>
        <begin position="218"/>
        <end position="239"/>
    </location>
</feature>
<dbReference type="InterPro" id="IPR005240">
    <property type="entry name" value="DUF389"/>
</dbReference>